<name>A0A255Y8W6_9SPHN</name>
<reference evidence="2 3" key="1">
    <citation type="submission" date="2017-07" db="EMBL/GenBank/DDBJ databases">
        <title>Sandarakinorhabdus cyanobacteriorum sp. nov., a novel bacterium isolated from cyanobacterial aggregates in a eutrophic lake.</title>
        <authorList>
            <person name="Cai H."/>
        </authorList>
    </citation>
    <scope>NUCLEOTIDE SEQUENCE [LARGE SCALE GENOMIC DNA]</scope>
    <source>
        <strain evidence="2 3">TH057</strain>
    </source>
</reference>
<sequence length="175" mass="19301">MTTPLKGIHHSAYRCRDAEETRAFYEDVLGLPLAAVVQEEREPGSRLPNPFVHLFFRMGDGKFIAFFDAPNTVKEGDFALVHGFDRHVAFEAEDEARLLEWQAKLNAAGVPCFGPIDHGFVKSVYFADPNGLPLEITARVASHDAILAEDAKTAHAIIKAWTERKAAARAEGRAA</sequence>
<gene>
    <name evidence="2" type="ORF">CHU93_13170</name>
</gene>
<dbReference type="OrthoDB" id="4725692at2"/>
<protein>
    <submittedName>
        <fullName evidence="2">Glyoxalase</fullName>
    </submittedName>
</protein>
<dbReference type="RefSeq" id="WP_094474634.1">
    <property type="nucleotide sequence ID" value="NZ_NOXT01000121.1"/>
</dbReference>
<dbReference type="Proteomes" id="UP000216991">
    <property type="component" value="Unassembled WGS sequence"/>
</dbReference>
<organism evidence="2 3">
    <name type="scientific">Sandarakinorhabdus cyanobacteriorum</name>
    <dbReference type="NCBI Taxonomy" id="1981098"/>
    <lineage>
        <taxon>Bacteria</taxon>
        <taxon>Pseudomonadati</taxon>
        <taxon>Pseudomonadota</taxon>
        <taxon>Alphaproteobacteria</taxon>
        <taxon>Sphingomonadales</taxon>
        <taxon>Sphingosinicellaceae</taxon>
        <taxon>Sandarakinorhabdus</taxon>
    </lineage>
</organism>
<keyword evidence="3" id="KW-1185">Reference proteome</keyword>
<evidence type="ECO:0000313" key="2">
    <source>
        <dbReference type="EMBL" id="OYQ25677.1"/>
    </source>
</evidence>
<dbReference type="CDD" id="cd06587">
    <property type="entry name" value="VOC"/>
    <property type="match status" value="1"/>
</dbReference>
<accession>A0A255Y8W6</accession>
<dbReference type="AlphaFoldDB" id="A0A255Y8W6"/>
<dbReference type="SUPFAM" id="SSF54593">
    <property type="entry name" value="Glyoxalase/Bleomycin resistance protein/Dihydroxybiphenyl dioxygenase"/>
    <property type="match status" value="1"/>
</dbReference>
<dbReference type="PANTHER" id="PTHR21366:SF31">
    <property type="entry name" value="METALLOTHIOL TRANSFERASE FOSB"/>
    <property type="match status" value="1"/>
</dbReference>
<dbReference type="InterPro" id="IPR037523">
    <property type="entry name" value="VOC_core"/>
</dbReference>
<dbReference type="Gene3D" id="3.10.180.10">
    <property type="entry name" value="2,3-Dihydroxybiphenyl 1,2-Dioxygenase, domain 1"/>
    <property type="match status" value="1"/>
</dbReference>
<dbReference type="PANTHER" id="PTHR21366">
    <property type="entry name" value="GLYOXALASE FAMILY PROTEIN"/>
    <property type="match status" value="1"/>
</dbReference>
<dbReference type="EMBL" id="NOXT01000121">
    <property type="protein sequence ID" value="OYQ25677.1"/>
    <property type="molecule type" value="Genomic_DNA"/>
</dbReference>
<evidence type="ECO:0000313" key="3">
    <source>
        <dbReference type="Proteomes" id="UP000216991"/>
    </source>
</evidence>
<evidence type="ECO:0000259" key="1">
    <source>
        <dbReference type="PROSITE" id="PS51819"/>
    </source>
</evidence>
<dbReference type="InterPro" id="IPR029068">
    <property type="entry name" value="Glyas_Bleomycin-R_OHBP_Dase"/>
</dbReference>
<dbReference type="Pfam" id="PF00903">
    <property type="entry name" value="Glyoxalase"/>
    <property type="match status" value="1"/>
</dbReference>
<feature type="domain" description="VOC" evidence="1">
    <location>
        <begin position="7"/>
        <end position="139"/>
    </location>
</feature>
<comment type="caution">
    <text evidence="2">The sequence shown here is derived from an EMBL/GenBank/DDBJ whole genome shotgun (WGS) entry which is preliminary data.</text>
</comment>
<dbReference type="InterPro" id="IPR004360">
    <property type="entry name" value="Glyas_Fos-R_dOase_dom"/>
</dbReference>
<proteinExistence type="predicted"/>
<dbReference type="PROSITE" id="PS51819">
    <property type="entry name" value="VOC"/>
    <property type="match status" value="1"/>
</dbReference>
<dbReference type="InterPro" id="IPR050383">
    <property type="entry name" value="GlyoxalaseI/FosfomycinResist"/>
</dbReference>